<dbReference type="InterPro" id="IPR001650">
    <property type="entry name" value="Helicase_C-like"/>
</dbReference>
<keyword evidence="2" id="KW-0677">Repeat</keyword>
<dbReference type="CDD" id="cd17999">
    <property type="entry name" value="DEXHc_Mot1"/>
    <property type="match status" value="1"/>
</dbReference>
<dbReference type="GO" id="GO:0005524">
    <property type="term" value="F:ATP binding"/>
    <property type="evidence" value="ECO:0007669"/>
    <property type="project" value="UniProtKB-KW"/>
</dbReference>
<dbReference type="GO" id="GO:0004386">
    <property type="term" value="F:helicase activity"/>
    <property type="evidence" value="ECO:0007669"/>
    <property type="project" value="UniProtKB-KW"/>
</dbReference>
<feature type="compositionally biased region" description="Low complexity" evidence="9">
    <location>
        <begin position="97"/>
        <end position="126"/>
    </location>
</feature>
<dbReference type="InterPro" id="IPR027417">
    <property type="entry name" value="P-loop_NTPase"/>
</dbReference>
<evidence type="ECO:0000256" key="8">
    <source>
        <dbReference type="ARBA" id="ARBA00023242"/>
    </source>
</evidence>
<protein>
    <submittedName>
        <fullName evidence="12">Uncharacterized protein</fullName>
    </submittedName>
</protein>
<name>A0A0L0S0P2_ALLM3</name>
<gene>
    <name evidence="12" type="ORF">AMAG_01793</name>
</gene>
<dbReference type="PROSITE" id="PS51192">
    <property type="entry name" value="HELICASE_ATP_BIND_1"/>
    <property type="match status" value="1"/>
</dbReference>
<feature type="compositionally biased region" description="Low complexity" evidence="9">
    <location>
        <begin position="173"/>
        <end position="182"/>
    </location>
</feature>
<feature type="region of interest" description="Disordered" evidence="9">
    <location>
        <begin position="97"/>
        <end position="187"/>
    </location>
</feature>
<dbReference type="Gene3D" id="3.40.50.300">
    <property type="entry name" value="P-loop containing nucleotide triphosphate hydrolases"/>
    <property type="match status" value="1"/>
</dbReference>
<dbReference type="SUPFAM" id="SSF52540">
    <property type="entry name" value="P-loop containing nucleoside triphosphate hydrolases"/>
    <property type="match status" value="2"/>
</dbReference>
<feature type="compositionally biased region" description="Pro residues" evidence="9">
    <location>
        <begin position="146"/>
        <end position="161"/>
    </location>
</feature>
<dbReference type="InterPro" id="IPR044078">
    <property type="entry name" value="Mot1_ATP-bd"/>
</dbReference>
<dbReference type="Pfam" id="PF00271">
    <property type="entry name" value="Helicase_C"/>
    <property type="match status" value="1"/>
</dbReference>
<feature type="region of interest" description="Disordered" evidence="9">
    <location>
        <begin position="211"/>
        <end position="297"/>
    </location>
</feature>
<evidence type="ECO:0000256" key="1">
    <source>
        <dbReference type="ARBA" id="ARBA00004123"/>
    </source>
</evidence>
<feature type="compositionally biased region" description="Basic and acidic residues" evidence="9">
    <location>
        <begin position="1"/>
        <end position="12"/>
    </location>
</feature>
<feature type="compositionally biased region" description="Low complexity" evidence="9">
    <location>
        <begin position="135"/>
        <end position="145"/>
    </location>
</feature>
<dbReference type="InterPro" id="IPR038718">
    <property type="entry name" value="SNF2-like_sf"/>
</dbReference>
<evidence type="ECO:0000313" key="13">
    <source>
        <dbReference type="Proteomes" id="UP000054350"/>
    </source>
</evidence>
<feature type="region of interest" description="Disordered" evidence="9">
    <location>
        <begin position="1"/>
        <end position="23"/>
    </location>
</feature>
<dbReference type="CDD" id="cd18793">
    <property type="entry name" value="SF2_C_SNF"/>
    <property type="match status" value="1"/>
</dbReference>
<feature type="compositionally biased region" description="Low complexity" evidence="9">
    <location>
        <begin position="214"/>
        <end position="226"/>
    </location>
</feature>
<evidence type="ECO:0000256" key="4">
    <source>
        <dbReference type="ARBA" id="ARBA00022801"/>
    </source>
</evidence>
<keyword evidence="4" id="KW-0378">Hydrolase</keyword>
<dbReference type="STRING" id="578462.A0A0L0S0P2"/>
<evidence type="ECO:0000256" key="3">
    <source>
        <dbReference type="ARBA" id="ARBA00022741"/>
    </source>
</evidence>
<evidence type="ECO:0000259" key="11">
    <source>
        <dbReference type="PROSITE" id="PS51194"/>
    </source>
</evidence>
<evidence type="ECO:0000313" key="12">
    <source>
        <dbReference type="EMBL" id="KNE55941.1"/>
    </source>
</evidence>
<dbReference type="Proteomes" id="UP000054350">
    <property type="component" value="Unassembled WGS sequence"/>
</dbReference>
<proteinExistence type="predicted"/>
<dbReference type="GO" id="GO:0016887">
    <property type="term" value="F:ATP hydrolysis activity"/>
    <property type="evidence" value="ECO:0007669"/>
    <property type="project" value="InterPro"/>
</dbReference>
<dbReference type="GO" id="GO:0003677">
    <property type="term" value="F:DNA binding"/>
    <property type="evidence" value="ECO:0007669"/>
    <property type="project" value="UniProtKB-KW"/>
</dbReference>
<reference evidence="12 13" key="1">
    <citation type="submission" date="2009-11" db="EMBL/GenBank/DDBJ databases">
        <title>Annotation of Allomyces macrogynus ATCC 38327.</title>
        <authorList>
            <consortium name="The Broad Institute Genome Sequencing Platform"/>
            <person name="Russ C."/>
            <person name="Cuomo C."/>
            <person name="Burger G."/>
            <person name="Gray M.W."/>
            <person name="Holland P.W.H."/>
            <person name="King N."/>
            <person name="Lang F.B.F."/>
            <person name="Roger A.J."/>
            <person name="Ruiz-Trillo I."/>
            <person name="Young S.K."/>
            <person name="Zeng Q."/>
            <person name="Gargeya S."/>
            <person name="Fitzgerald M."/>
            <person name="Haas B."/>
            <person name="Abouelleil A."/>
            <person name="Alvarado L."/>
            <person name="Arachchi H.M."/>
            <person name="Berlin A."/>
            <person name="Chapman S.B."/>
            <person name="Gearin G."/>
            <person name="Goldberg J."/>
            <person name="Griggs A."/>
            <person name="Gujja S."/>
            <person name="Hansen M."/>
            <person name="Heiman D."/>
            <person name="Howarth C."/>
            <person name="Larimer J."/>
            <person name="Lui A."/>
            <person name="MacDonald P.J.P."/>
            <person name="McCowen C."/>
            <person name="Montmayeur A."/>
            <person name="Murphy C."/>
            <person name="Neiman D."/>
            <person name="Pearson M."/>
            <person name="Priest M."/>
            <person name="Roberts A."/>
            <person name="Saif S."/>
            <person name="Shea T."/>
            <person name="Sisk P."/>
            <person name="Stolte C."/>
            <person name="Sykes S."/>
            <person name="Wortman J."/>
            <person name="Nusbaum C."/>
            <person name="Birren B."/>
        </authorList>
    </citation>
    <scope>NUCLEOTIDE SEQUENCE [LARGE SCALE GENOMIC DNA]</scope>
    <source>
        <strain evidence="12 13">ATCC 38327</strain>
    </source>
</reference>
<dbReference type="InterPro" id="IPR014001">
    <property type="entry name" value="Helicase_ATP-bd"/>
</dbReference>
<dbReference type="GO" id="GO:0005634">
    <property type="term" value="C:nucleus"/>
    <property type="evidence" value="ECO:0007669"/>
    <property type="project" value="UniProtKB-SubCell"/>
</dbReference>
<feature type="compositionally biased region" description="Low complexity" evidence="9">
    <location>
        <begin position="274"/>
        <end position="291"/>
    </location>
</feature>
<feature type="domain" description="Helicase ATP-binding" evidence="10">
    <location>
        <begin position="1313"/>
        <end position="1477"/>
    </location>
</feature>
<dbReference type="InterPro" id="IPR000330">
    <property type="entry name" value="SNF2_N"/>
</dbReference>
<evidence type="ECO:0000256" key="5">
    <source>
        <dbReference type="ARBA" id="ARBA00022806"/>
    </source>
</evidence>
<dbReference type="FunFam" id="3.40.50.10810:FF:000042">
    <property type="entry name" value="SNF2 family helicase-like protein"/>
    <property type="match status" value="1"/>
</dbReference>
<keyword evidence="6" id="KW-0067">ATP-binding</keyword>
<keyword evidence="7" id="KW-0238">DNA-binding</keyword>
<dbReference type="Gene3D" id="1.25.10.10">
    <property type="entry name" value="Leucine-rich Repeat Variant"/>
    <property type="match status" value="2"/>
</dbReference>
<dbReference type="OMA" id="MAPKMYK"/>
<dbReference type="PROSITE" id="PS51194">
    <property type="entry name" value="HELICASE_CTER"/>
    <property type="match status" value="1"/>
</dbReference>
<dbReference type="OrthoDB" id="10252227at2759"/>
<evidence type="ECO:0000259" key="10">
    <source>
        <dbReference type="PROSITE" id="PS51192"/>
    </source>
</evidence>
<keyword evidence="3" id="KW-0547">Nucleotide-binding</keyword>
<dbReference type="PANTHER" id="PTHR36498:SF1">
    <property type="entry name" value="TATA-BINDING PROTEIN-ASSOCIATED FACTOR 172"/>
    <property type="match status" value="1"/>
</dbReference>
<evidence type="ECO:0000256" key="2">
    <source>
        <dbReference type="ARBA" id="ARBA00022737"/>
    </source>
</evidence>
<sequence>MLLRYRGQERVSTRRPSRTGVLGHYSNRGSMSLRALASGPVLLAGGRNTHDARAPGETDHAAQRQFLMSRLGLGSAEMAADVAASILAPEQGSAAATATNGAAPASAQPVPAATATTTPTTSTRTSRPGKRAAHASWVSAPSFPSSSPPPAPKPPSDPPGRSPTTPKTATANGSGSSSSTGGDDVASLEAALEDPALSAREKNKIKRKLKVLKKSSSSMLDMASSSTPPPTVLNAPSWVQSTPTRPAKRARTVRPVVKPDPEADMDMDVDPVESVDTSPTASASATQVPAPAVAPPPPPPLGAAATAVPLPADETKVVVSFKPKPDPDAAAGSADAPASAAVASDPAHQWPFQALCDLLAHDLCDAVWEVRHGAAIGLRDLLKSQGPWAGMLANVSPHDNTLLNRRYLHHLVAHLLRVLCRDRFSDFLGDTVIVPVRESCAQALGALVKHLQPDDVARVHAHLIQMVESTAQQPGGKSAHASGNGGTSDPWSMQLSAFLGIKYVLAVRADLTEFLYPPSLDVVLRGLQHPDDDVRAIASSTLLPITGKLVTTASAEQLYHLLNILCHCLDGCDDLSASSSSVMDLVAALAEHKQVTDVLIPQPGTNSPHLLPLAILVPRLYKFFRHPLSCVRHAAVRTVTSFMAIERTVPPRQETWWIRHELIRHVFQNFLLEEMRQVLDATMVLWQALVAYLEPQGAIPPLFGPLFKAMFQLVFTPVGQPLDESLLLFTDSAVPSPVAVAPPAARKSKQHQGQGQGGLDAAMIKQDLSVVSSKDVQHGRLLAATALGQCLASWRPDLGPDAVIVELTEYLDADWAFQRQMAAITIQEFALQARLVRGPSTAAPERMVDRLRFVLDGNAHARYQELAQSLVRLYAECVTVARETGGKVPPIDRFELAHARELAAVHAGLTASLAHHEALDALLDTRVHANLAAALISLEALPPKLNPIVRALTASLKTEENDELQQLAARAIAKLVRQCEGKQVNVKIMGNVAVLLCSDPDTTPVVATHKETAGNMTLAVLQREAEIEENVDRRRKRPGKPVGDEVVDAYGIPMAVDGVNAGVIMHRGADHVLRHVCTEFADQLLTRLPVLTKLAALPVPDDAAVLANTAEEAAQTLIDALQVNLTLAQYVTPGVHIYLLAQLERVSPLLAHPLAVIRHMAAKTIAAMTRAVPSGAMLHVIRVLLPKLGDAAAPTARQGVAEALYHIVTQLGHEILPYIIFLVVPLMGAMSDFEDAVRRLVTNSFAALIQLVPLEEGIPDPPDFPAELVAQRQSERQFIGQLLGTSAIEPYHVPVEIKAELRKYQQDGINWMMFLNRYQLHGILCDDMGLGKTLQTITVMASHHHAVGAQRKCTSLVVCPPTLTGHWQHEIQRYTTNLNPVCYAGSVPERRKLVDQLDSFSVIITSYDTLRNDIDVLAGRKFEYCVLDEGHVIRNGKTKTTKAVKQVQARHRLILSGTPIQNNVLELWSLFDFLMPGFLGTEHQFNERYARPILASRDAKKSSAAQAAGLAALESLHRQVLPFLLRRLKEDVLHDLPPKIIQDHYCDLTPLQRRLYQQVIESAELAQKQHVFQSLHAMRRIANHPLLYLQSAAGHAIPDAAKLAADPHLHDLDQAPKLQALKQLLQDCGIGVAEESSSAAAAAASVSADPIAPHRVLIFAQMRQTLDLIEHDLFRKHLPTVSYLRLDGQTDRNMRHGLVQKFNDDLSIDVLLLTTSAGGLGLNLTGADTVIFVEHDWNPMMDLQAMDRAHRLGQKRVVNVYRLITRGTLEEKIMGLQRFKLHIAGQVVNQQNAALETMDTDQVLDLFSLGGDAKSSGKASKPPASAAAAAVALESLDELAQQQYDDAYNMEGYLASM</sequence>
<dbReference type="InterPro" id="IPR044972">
    <property type="entry name" value="Mot1"/>
</dbReference>
<dbReference type="InterPro" id="IPR022707">
    <property type="entry name" value="Mot1_central_dom"/>
</dbReference>
<dbReference type="InterPro" id="IPR011989">
    <property type="entry name" value="ARM-like"/>
</dbReference>
<keyword evidence="13" id="KW-1185">Reference proteome</keyword>
<dbReference type="PANTHER" id="PTHR36498">
    <property type="entry name" value="TATA-BINDING PROTEIN-ASSOCIATED FACTOR 172"/>
    <property type="match status" value="1"/>
</dbReference>
<dbReference type="InterPro" id="IPR049730">
    <property type="entry name" value="SNF2/RAD54-like_C"/>
</dbReference>
<dbReference type="EMBL" id="GG745329">
    <property type="protein sequence ID" value="KNE55941.1"/>
    <property type="molecule type" value="Genomic_DNA"/>
</dbReference>
<dbReference type="Pfam" id="PF12054">
    <property type="entry name" value="DUF3535"/>
    <property type="match status" value="2"/>
</dbReference>
<accession>A0A0L0S0P2</accession>
<dbReference type="SMART" id="SM00490">
    <property type="entry name" value="HELICc"/>
    <property type="match status" value="1"/>
</dbReference>
<dbReference type="Pfam" id="PF00176">
    <property type="entry name" value="SNF2-rel_dom"/>
    <property type="match status" value="1"/>
</dbReference>
<dbReference type="GO" id="GO:0017025">
    <property type="term" value="F:TBP-class protein binding"/>
    <property type="evidence" value="ECO:0007669"/>
    <property type="project" value="InterPro"/>
</dbReference>
<dbReference type="eggNOG" id="KOG0392">
    <property type="taxonomic scope" value="Eukaryota"/>
</dbReference>
<dbReference type="SMART" id="SM00487">
    <property type="entry name" value="DEXDc"/>
    <property type="match status" value="1"/>
</dbReference>
<feature type="compositionally biased region" description="Acidic residues" evidence="9">
    <location>
        <begin position="262"/>
        <end position="273"/>
    </location>
</feature>
<dbReference type="Gene3D" id="3.40.50.10810">
    <property type="entry name" value="Tandem AAA-ATPase domain"/>
    <property type="match status" value="1"/>
</dbReference>
<dbReference type="VEuPathDB" id="FungiDB:AMAG_01793"/>
<organism evidence="12 13">
    <name type="scientific">Allomyces macrogynus (strain ATCC 38327)</name>
    <name type="common">Allomyces javanicus var. macrogynus</name>
    <dbReference type="NCBI Taxonomy" id="578462"/>
    <lineage>
        <taxon>Eukaryota</taxon>
        <taxon>Fungi</taxon>
        <taxon>Fungi incertae sedis</taxon>
        <taxon>Blastocladiomycota</taxon>
        <taxon>Blastocladiomycetes</taxon>
        <taxon>Blastocladiales</taxon>
        <taxon>Blastocladiaceae</taxon>
        <taxon>Allomyces</taxon>
    </lineage>
</organism>
<evidence type="ECO:0000256" key="9">
    <source>
        <dbReference type="SAM" id="MobiDB-lite"/>
    </source>
</evidence>
<keyword evidence="5" id="KW-0347">Helicase</keyword>
<evidence type="ECO:0000256" key="7">
    <source>
        <dbReference type="ARBA" id="ARBA00023125"/>
    </source>
</evidence>
<comment type="subcellular location">
    <subcellularLocation>
        <location evidence="1">Nucleus</location>
    </subcellularLocation>
</comment>
<evidence type="ECO:0000256" key="6">
    <source>
        <dbReference type="ARBA" id="ARBA00022840"/>
    </source>
</evidence>
<feature type="domain" description="Helicase C-terminal" evidence="11">
    <location>
        <begin position="1624"/>
        <end position="1796"/>
    </location>
</feature>
<dbReference type="InterPro" id="IPR016024">
    <property type="entry name" value="ARM-type_fold"/>
</dbReference>
<dbReference type="FunFam" id="3.40.50.300:FF:001793">
    <property type="entry name" value="TATA-binding protein-associated factor"/>
    <property type="match status" value="1"/>
</dbReference>
<keyword evidence="8" id="KW-0539">Nucleus</keyword>
<dbReference type="SUPFAM" id="SSF48371">
    <property type="entry name" value="ARM repeat"/>
    <property type="match status" value="1"/>
</dbReference>
<reference evidence="13" key="2">
    <citation type="submission" date="2009-11" db="EMBL/GenBank/DDBJ databases">
        <title>The Genome Sequence of Allomyces macrogynus strain ATCC 38327.</title>
        <authorList>
            <consortium name="The Broad Institute Genome Sequencing Platform"/>
            <person name="Russ C."/>
            <person name="Cuomo C."/>
            <person name="Shea T."/>
            <person name="Young S.K."/>
            <person name="Zeng Q."/>
            <person name="Koehrsen M."/>
            <person name="Haas B."/>
            <person name="Borodovsky M."/>
            <person name="Guigo R."/>
            <person name="Alvarado L."/>
            <person name="Berlin A."/>
            <person name="Borenstein D."/>
            <person name="Chen Z."/>
            <person name="Engels R."/>
            <person name="Freedman E."/>
            <person name="Gellesch M."/>
            <person name="Goldberg J."/>
            <person name="Griggs A."/>
            <person name="Gujja S."/>
            <person name="Heiman D."/>
            <person name="Hepburn T."/>
            <person name="Howarth C."/>
            <person name="Jen D."/>
            <person name="Larson L."/>
            <person name="Lewis B."/>
            <person name="Mehta T."/>
            <person name="Park D."/>
            <person name="Pearson M."/>
            <person name="Roberts A."/>
            <person name="Saif S."/>
            <person name="Shenoy N."/>
            <person name="Sisk P."/>
            <person name="Stolte C."/>
            <person name="Sykes S."/>
            <person name="Walk T."/>
            <person name="White J."/>
            <person name="Yandava C."/>
            <person name="Burger G."/>
            <person name="Gray M.W."/>
            <person name="Holland P.W.H."/>
            <person name="King N."/>
            <person name="Lang F.B.F."/>
            <person name="Roger A.J."/>
            <person name="Ruiz-Trillo I."/>
            <person name="Lander E."/>
            <person name="Nusbaum C."/>
        </authorList>
    </citation>
    <scope>NUCLEOTIDE SEQUENCE [LARGE SCALE GENOMIC DNA]</scope>
    <source>
        <strain evidence="13">ATCC 38327</strain>
    </source>
</reference>